<reference evidence="6" key="1">
    <citation type="submission" date="2023-07" db="EMBL/GenBank/DDBJ databases">
        <title>Sequencing the genomes of 1000 actinobacteria strains.</title>
        <authorList>
            <person name="Klenk H.-P."/>
        </authorList>
    </citation>
    <scope>NUCLEOTIDE SEQUENCE</scope>
    <source>
        <strain evidence="6">DSM 45977</strain>
    </source>
</reference>
<dbReference type="Gene3D" id="1.10.10.10">
    <property type="entry name" value="Winged helix-like DNA-binding domain superfamily/Winged helix DNA-binding domain"/>
    <property type="match status" value="1"/>
</dbReference>
<dbReference type="SMART" id="SM00418">
    <property type="entry name" value="HTH_ARSR"/>
    <property type="match status" value="1"/>
</dbReference>
<dbReference type="InterPro" id="IPR001845">
    <property type="entry name" value="HTH_ArsR_DNA-bd_dom"/>
</dbReference>
<keyword evidence="3" id="KW-0804">Transcription</keyword>
<keyword evidence="1" id="KW-0805">Transcription regulation</keyword>
<evidence type="ECO:0000313" key="7">
    <source>
        <dbReference type="Proteomes" id="UP001180845"/>
    </source>
</evidence>
<dbReference type="InterPro" id="IPR051011">
    <property type="entry name" value="Metal_resp_trans_reg"/>
</dbReference>
<dbReference type="Proteomes" id="UP001180845">
    <property type="component" value="Unassembled WGS sequence"/>
</dbReference>
<dbReference type="AlphaFoldDB" id="A0AAE3ZD51"/>
<dbReference type="Pfam" id="PF01022">
    <property type="entry name" value="HTH_5"/>
    <property type="match status" value="1"/>
</dbReference>
<accession>A0AAE3ZD51</accession>
<evidence type="ECO:0000256" key="4">
    <source>
        <dbReference type="SAM" id="MobiDB-lite"/>
    </source>
</evidence>
<evidence type="ECO:0000256" key="1">
    <source>
        <dbReference type="ARBA" id="ARBA00023015"/>
    </source>
</evidence>
<evidence type="ECO:0000256" key="2">
    <source>
        <dbReference type="ARBA" id="ARBA00023125"/>
    </source>
</evidence>
<dbReference type="GO" id="GO:0003700">
    <property type="term" value="F:DNA-binding transcription factor activity"/>
    <property type="evidence" value="ECO:0007669"/>
    <property type="project" value="InterPro"/>
</dbReference>
<feature type="domain" description="HTH arsR-type" evidence="5">
    <location>
        <begin position="77"/>
        <end position="171"/>
    </location>
</feature>
<comment type="caution">
    <text evidence="6">The sequence shown here is derived from an EMBL/GenBank/DDBJ whole genome shotgun (WGS) entry which is preliminary data.</text>
</comment>
<gene>
    <name evidence="6" type="ORF">JOF55_001080</name>
</gene>
<feature type="compositionally biased region" description="Low complexity" evidence="4">
    <location>
        <begin position="171"/>
        <end position="182"/>
    </location>
</feature>
<keyword evidence="7" id="KW-1185">Reference proteome</keyword>
<dbReference type="SUPFAM" id="SSF46785">
    <property type="entry name" value="Winged helix' DNA-binding domain"/>
    <property type="match status" value="1"/>
</dbReference>
<dbReference type="PANTHER" id="PTHR43132:SF6">
    <property type="entry name" value="HTH-TYPE TRANSCRIPTIONAL REPRESSOR CZRA"/>
    <property type="match status" value="1"/>
</dbReference>
<organism evidence="6 7">
    <name type="scientific">Haloactinomyces albus</name>
    <dbReference type="NCBI Taxonomy" id="1352928"/>
    <lineage>
        <taxon>Bacteria</taxon>
        <taxon>Bacillati</taxon>
        <taxon>Actinomycetota</taxon>
        <taxon>Actinomycetes</taxon>
        <taxon>Actinopolysporales</taxon>
        <taxon>Actinopolysporaceae</taxon>
        <taxon>Haloactinomyces</taxon>
    </lineage>
</organism>
<sequence>MPAAGPDPVPEKARPTTDRGDSTSTERHGAERPVAENPEPTGHPEIATPPETAGYPETAGQDLCSPERTAPYPAPRYAAATLSEAGELLRALAAPIRISIVLQLRAAECCVHELVDALGVTQPLISQHLRVLKSAGVVHGQRRGREVVYRLVDEHLAHIVVDAVAHAEETSGAQSSRAQSAGTPSPGAHTESTATLAQHSRHRQETA</sequence>
<dbReference type="GO" id="GO:0003677">
    <property type="term" value="F:DNA binding"/>
    <property type="evidence" value="ECO:0007669"/>
    <property type="project" value="UniProtKB-KW"/>
</dbReference>
<dbReference type="PRINTS" id="PR00778">
    <property type="entry name" value="HTHARSR"/>
</dbReference>
<dbReference type="InterPro" id="IPR036388">
    <property type="entry name" value="WH-like_DNA-bd_sf"/>
</dbReference>
<dbReference type="PROSITE" id="PS50987">
    <property type="entry name" value="HTH_ARSR_2"/>
    <property type="match status" value="1"/>
</dbReference>
<evidence type="ECO:0000313" key="6">
    <source>
        <dbReference type="EMBL" id="MDR7300899.1"/>
    </source>
</evidence>
<dbReference type="NCBIfam" id="NF033788">
    <property type="entry name" value="HTH_metalloreg"/>
    <property type="match status" value="1"/>
</dbReference>
<evidence type="ECO:0000259" key="5">
    <source>
        <dbReference type="PROSITE" id="PS50987"/>
    </source>
</evidence>
<evidence type="ECO:0000256" key="3">
    <source>
        <dbReference type="ARBA" id="ARBA00023163"/>
    </source>
</evidence>
<dbReference type="InterPro" id="IPR011991">
    <property type="entry name" value="ArsR-like_HTH"/>
</dbReference>
<dbReference type="EMBL" id="JAVDXW010000001">
    <property type="protein sequence ID" value="MDR7300899.1"/>
    <property type="molecule type" value="Genomic_DNA"/>
</dbReference>
<proteinExistence type="predicted"/>
<dbReference type="InterPro" id="IPR036390">
    <property type="entry name" value="WH_DNA-bd_sf"/>
</dbReference>
<feature type="region of interest" description="Disordered" evidence="4">
    <location>
        <begin position="168"/>
        <end position="207"/>
    </location>
</feature>
<dbReference type="CDD" id="cd00090">
    <property type="entry name" value="HTH_ARSR"/>
    <property type="match status" value="1"/>
</dbReference>
<dbReference type="PANTHER" id="PTHR43132">
    <property type="entry name" value="ARSENICAL RESISTANCE OPERON REPRESSOR ARSR-RELATED"/>
    <property type="match status" value="1"/>
</dbReference>
<feature type="region of interest" description="Disordered" evidence="4">
    <location>
        <begin position="1"/>
        <end position="70"/>
    </location>
</feature>
<protein>
    <submittedName>
        <fullName evidence="6">ArsR family transcriptional regulator</fullName>
    </submittedName>
</protein>
<feature type="compositionally biased region" description="Basic and acidic residues" evidence="4">
    <location>
        <begin position="9"/>
        <end position="34"/>
    </location>
</feature>
<keyword evidence="2" id="KW-0238">DNA-binding</keyword>
<name>A0AAE3ZD51_9ACTN</name>